<evidence type="ECO:0000256" key="5">
    <source>
        <dbReference type="ARBA" id="ARBA00022679"/>
    </source>
</evidence>
<dbReference type="InterPro" id="IPR007315">
    <property type="entry name" value="PIG-V/Gpi18"/>
</dbReference>
<dbReference type="PANTHER" id="PTHR12468">
    <property type="entry name" value="GPI MANNOSYLTRANSFERASE 2"/>
    <property type="match status" value="1"/>
</dbReference>
<evidence type="ECO:0000256" key="6">
    <source>
        <dbReference type="ARBA" id="ARBA00022692"/>
    </source>
</evidence>
<feature type="transmembrane region" description="Helical" evidence="10">
    <location>
        <begin position="357"/>
        <end position="379"/>
    </location>
</feature>
<evidence type="ECO:0000256" key="2">
    <source>
        <dbReference type="ARBA" id="ARBA00004687"/>
    </source>
</evidence>
<evidence type="ECO:0000256" key="4">
    <source>
        <dbReference type="ARBA" id="ARBA00022676"/>
    </source>
</evidence>
<feature type="transmembrane region" description="Helical" evidence="10">
    <location>
        <begin position="94"/>
        <end position="115"/>
    </location>
</feature>
<feature type="transmembrane region" description="Helical" evidence="10">
    <location>
        <begin position="333"/>
        <end position="350"/>
    </location>
</feature>
<keyword evidence="6 10" id="KW-0812">Transmembrane</keyword>
<gene>
    <name evidence="11" type="ORF">A3F34_02615</name>
</gene>
<proteinExistence type="predicted"/>
<keyword evidence="4" id="KW-0328">Glycosyltransferase</keyword>
<dbReference type="PANTHER" id="PTHR12468:SF2">
    <property type="entry name" value="GPI MANNOSYLTRANSFERASE 2"/>
    <property type="match status" value="1"/>
</dbReference>
<keyword evidence="3" id="KW-0337">GPI-anchor biosynthesis</keyword>
<dbReference type="GO" id="GO:0006506">
    <property type="term" value="P:GPI anchor biosynthetic process"/>
    <property type="evidence" value="ECO:0007669"/>
    <property type="project" value="UniProtKB-UniPathway"/>
</dbReference>
<comment type="subcellular location">
    <subcellularLocation>
        <location evidence="1">Endoplasmic reticulum membrane</location>
        <topology evidence="1">Multi-pass membrane protein</topology>
    </subcellularLocation>
</comment>
<dbReference type="GO" id="GO:0031501">
    <property type="term" value="C:mannosyltransferase complex"/>
    <property type="evidence" value="ECO:0007669"/>
    <property type="project" value="TreeGrafter"/>
</dbReference>
<comment type="pathway">
    <text evidence="2">Glycolipid biosynthesis; glycosylphosphatidylinositol-anchor biosynthesis.</text>
</comment>
<dbReference type="GO" id="GO:0004376">
    <property type="term" value="F:GPI mannosyltransferase activity"/>
    <property type="evidence" value="ECO:0007669"/>
    <property type="project" value="InterPro"/>
</dbReference>
<name>A0A1F7I5M9_9BACT</name>
<dbReference type="UniPathway" id="UPA00196"/>
<dbReference type="GO" id="GO:0000009">
    <property type="term" value="F:alpha-1,6-mannosyltransferase activity"/>
    <property type="evidence" value="ECO:0007669"/>
    <property type="project" value="InterPro"/>
</dbReference>
<feature type="transmembrane region" description="Helical" evidence="10">
    <location>
        <begin position="166"/>
        <end position="192"/>
    </location>
</feature>
<evidence type="ECO:0000313" key="12">
    <source>
        <dbReference type="Proteomes" id="UP000179024"/>
    </source>
</evidence>
<reference evidence="11 12" key="1">
    <citation type="journal article" date="2016" name="Nat. Commun.">
        <title>Thousands of microbial genomes shed light on interconnected biogeochemical processes in an aquifer system.</title>
        <authorList>
            <person name="Anantharaman K."/>
            <person name="Brown C.T."/>
            <person name="Hug L.A."/>
            <person name="Sharon I."/>
            <person name="Castelle C.J."/>
            <person name="Probst A.J."/>
            <person name="Thomas B.C."/>
            <person name="Singh A."/>
            <person name="Wilkins M.J."/>
            <person name="Karaoz U."/>
            <person name="Brodie E.L."/>
            <person name="Williams K.H."/>
            <person name="Hubbard S.S."/>
            <person name="Banfield J.F."/>
        </authorList>
    </citation>
    <scope>NUCLEOTIDE SEQUENCE [LARGE SCALE GENOMIC DNA]</scope>
</reference>
<feature type="transmembrane region" description="Helical" evidence="10">
    <location>
        <begin position="308"/>
        <end position="327"/>
    </location>
</feature>
<keyword evidence="7" id="KW-0256">Endoplasmic reticulum</keyword>
<evidence type="ECO:0000313" key="11">
    <source>
        <dbReference type="EMBL" id="OGK38684.1"/>
    </source>
</evidence>
<dbReference type="AlphaFoldDB" id="A0A1F7I5M9"/>
<evidence type="ECO:0000256" key="3">
    <source>
        <dbReference type="ARBA" id="ARBA00022502"/>
    </source>
</evidence>
<evidence type="ECO:0000256" key="1">
    <source>
        <dbReference type="ARBA" id="ARBA00004477"/>
    </source>
</evidence>
<sequence length="381" mass="43954">MKWRLVAVMLIRVISLFVVALVASKLIPYLGNFPYLDLLLDYKYPHAIYSWASFDGAHYINIGRDGYHQYDQAFFPLYPTIITILGSLLGKDHLLAGLLTSYTGFFIGGYFLFKLMALKYGESVSQWMLIFLIIFPTSFFFTSLYTEGIFLMLTALSLYCLYRKKLFSAAFFAILCSLTRLQGILLIIPFFFYFYDKKKQLAENIVFVIKKHWLMLIAPLGGLLIYMVFLQLSVGDPLFFFNSQPAFNANRSTSLILLPQVYWRYFKIFFQSDFTFQYLVALSEFVFFNLAFVGSLIFLKLAWRKQDYFGSGMAFFSLAHILLPPLTGTFSSMPRYVLFAWALFLALAQIKDIRVKIGIGICFVILQIILASLFVQGYFVS</sequence>
<evidence type="ECO:0000256" key="9">
    <source>
        <dbReference type="ARBA" id="ARBA00023136"/>
    </source>
</evidence>
<evidence type="ECO:0000256" key="7">
    <source>
        <dbReference type="ARBA" id="ARBA00022824"/>
    </source>
</evidence>
<keyword evidence="9 10" id="KW-0472">Membrane</keyword>
<dbReference type="EMBL" id="MGAE01000050">
    <property type="protein sequence ID" value="OGK38684.1"/>
    <property type="molecule type" value="Genomic_DNA"/>
</dbReference>
<dbReference type="Proteomes" id="UP000179024">
    <property type="component" value="Unassembled WGS sequence"/>
</dbReference>
<dbReference type="GO" id="GO:0016020">
    <property type="term" value="C:membrane"/>
    <property type="evidence" value="ECO:0007669"/>
    <property type="project" value="GOC"/>
</dbReference>
<feature type="transmembrane region" description="Helical" evidence="10">
    <location>
        <begin position="127"/>
        <end position="146"/>
    </location>
</feature>
<feature type="transmembrane region" description="Helical" evidence="10">
    <location>
        <begin position="276"/>
        <end position="299"/>
    </location>
</feature>
<keyword evidence="8 10" id="KW-1133">Transmembrane helix</keyword>
<evidence type="ECO:0000256" key="10">
    <source>
        <dbReference type="SAM" id="Phobius"/>
    </source>
</evidence>
<accession>A0A1F7I5M9</accession>
<evidence type="ECO:0000256" key="8">
    <source>
        <dbReference type="ARBA" id="ARBA00022989"/>
    </source>
</evidence>
<keyword evidence="5" id="KW-0808">Transferase</keyword>
<comment type="caution">
    <text evidence="11">The sequence shown here is derived from an EMBL/GenBank/DDBJ whole genome shotgun (WGS) entry which is preliminary data.</text>
</comment>
<organism evidence="11 12">
    <name type="scientific">Candidatus Roizmanbacteria bacterium RIFCSPHIGHO2_12_FULL_44_10</name>
    <dbReference type="NCBI Taxonomy" id="1802054"/>
    <lineage>
        <taxon>Bacteria</taxon>
        <taxon>Candidatus Roizmaniibacteriota</taxon>
    </lineage>
</organism>
<evidence type="ECO:0008006" key="13">
    <source>
        <dbReference type="Google" id="ProtNLM"/>
    </source>
</evidence>
<feature type="transmembrane region" description="Helical" evidence="10">
    <location>
        <begin position="213"/>
        <end position="234"/>
    </location>
</feature>
<protein>
    <recommendedName>
        <fullName evidence="13">Glycosyltransferase RgtA/B/C/D-like domain-containing protein</fullName>
    </recommendedName>
</protein>